<sequence length="249" mass="27956">MVFLPTKLWQHIFSFSCTDGGYTGASLSLASKAFRAHSAAYRLQTVRLSSLDSIEKFLYCKSFPFSHSVGLHVRHLTLSLGRDCNLTWTYDPFGVNTYSLVYDAWSTRFFDVMCRLFDVLHDELETMVILKQTDTPLPHLDFSFQFSRLRSLTLVHNGSLFVRADVPGYLRSCISYDRGYGDVCALDDGPGCEEDSTFPVLESLHVIDCTWDEASVSAWAASAPSLTELYLPGATEEVVWAAQDAWSNP</sequence>
<gene>
    <name evidence="1" type="ORF">L227DRAFT_361280</name>
</gene>
<organism evidence="1 2">
    <name type="scientific">Lentinus tigrinus ALCF2SS1-6</name>
    <dbReference type="NCBI Taxonomy" id="1328759"/>
    <lineage>
        <taxon>Eukaryota</taxon>
        <taxon>Fungi</taxon>
        <taxon>Dikarya</taxon>
        <taxon>Basidiomycota</taxon>
        <taxon>Agaricomycotina</taxon>
        <taxon>Agaricomycetes</taxon>
        <taxon>Polyporales</taxon>
        <taxon>Polyporaceae</taxon>
        <taxon>Lentinus</taxon>
    </lineage>
</organism>
<evidence type="ECO:0000313" key="1">
    <source>
        <dbReference type="EMBL" id="RPD63763.1"/>
    </source>
</evidence>
<proteinExistence type="predicted"/>
<dbReference type="AlphaFoldDB" id="A0A5C2SIZ5"/>
<keyword evidence="2" id="KW-1185">Reference proteome</keyword>
<dbReference type="EMBL" id="ML122255">
    <property type="protein sequence ID" value="RPD63763.1"/>
    <property type="molecule type" value="Genomic_DNA"/>
</dbReference>
<accession>A0A5C2SIZ5</accession>
<evidence type="ECO:0008006" key="3">
    <source>
        <dbReference type="Google" id="ProtNLM"/>
    </source>
</evidence>
<reference evidence="1" key="1">
    <citation type="journal article" date="2018" name="Genome Biol. Evol.">
        <title>Genomics and development of Lentinus tigrinus, a white-rot wood-decaying mushroom with dimorphic fruiting bodies.</title>
        <authorList>
            <person name="Wu B."/>
            <person name="Xu Z."/>
            <person name="Knudson A."/>
            <person name="Carlson A."/>
            <person name="Chen N."/>
            <person name="Kovaka S."/>
            <person name="LaButti K."/>
            <person name="Lipzen A."/>
            <person name="Pennachio C."/>
            <person name="Riley R."/>
            <person name="Schakwitz W."/>
            <person name="Umezawa K."/>
            <person name="Ohm R.A."/>
            <person name="Grigoriev I.V."/>
            <person name="Nagy L.G."/>
            <person name="Gibbons J."/>
            <person name="Hibbett D."/>
        </authorList>
    </citation>
    <scope>NUCLEOTIDE SEQUENCE [LARGE SCALE GENOMIC DNA]</scope>
    <source>
        <strain evidence="1">ALCF2SS1-6</strain>
    </source>
</reference>
<dbReference type="OrthoDB" id="2741504at2759"/>
<evidence type="ECO:0000313" key="2">
    <source>
        <dbReference type="Proteomes" id="UP000313359"/>
    </source>
</evidence>
<dbReference type="Proteomes" id="UP000313359">
    <property type="component" value="Unassembled WGS sequence"/>
</dbReference>
<name>A0A5C2SIZ5_9APHY</name>
<protein>
    <recommendedName>
        <fullName evidence="3">F-box domain-containing protein</fullName>
    </recommendedName>
</protein>